<dbReference type="NCBIfam" id="TIGR02501">
    <property type="entry name" value="type_III_yscE"/>
    <property type="match status" value="1"/>
</dbReference>
<proteinExistence type="predicted"/>
<accession>A0A193QK23</accession>
<gene>
    <name evidence="2" type="ORF">SGGMMB4_02895</name>
</gene>
<feature type="region of interest" description="Disordered" evidence="1">
    <location>
        <begin position="1"/>
        <end position="20"/>
    </location>
</feature>
<dbReference type="Gene3D" id="1.20.5.420">
    <property type="entry name" value="Immunoglobulin FC, subunit C"/>
    <property type="match status" value="1"/>
</dbReference>
<dbReference type="Pfam" id="PF08988">
    <property type="entry name" value="T3SS_needle_E"/>
    <property type="match status" value="1"/>
</dbReference>
<dbReference type="AlphaFoldDB" id="A0A193QK23"/>
<dbReference type="InterPro" id="IPR012671">
    <property type="entry name" value="T3SS_PscE/YscE"/>
</dbReference>
<sequence length="86" mass="9945">MPTLTQIEDGLRESPSQAEQWQRQLHAIQHRLRQAMKSPVRPAQYQQFTVLLEAALQAEDILNGIYFCYHNASLSCRNMTMPESDL</sequence>
<evidence type="ECO:0000313" key="2">
    <source>
        <dbReference type="EMBL" id="CRL45280.1"/>
    </source>
</evidence>
<protein>
    <submittedName>
        <fullName evidence="2">Uncharacterized protein</fullName>
    </submittedName>
</protein>
<dbReference type="Proteomes" id="UP000245838">
    <property type="component" value="Chromosome sggmmb4_Chromosome"/>
</dbReference>
<organism evidence="2 3">
    <name type="scientific">Sodalis glossinidius (strain morsitans)</name>
    <dbReference type="NCBI Taxonomy" id="343509"/>
    <lineage>
        <taxon>Bacteria</taxon>
        <taxon>Pseudomonadati</taxon>
        <taxon>Pseudomonadota</taxon>
        <taxon>Gammaproteobacteria</taxon>
        <taxon>Enterobacterales</taxon>
        <taxon>Bruguierivoracaceae</taxon>
        <taxon>Sodalis</taxon>
    </lineage>
</organism>
<name>A0A193QK23_SODGM</name>
<dbReference type="NCBIfam" id="NF011893">
    <property type="entry name" value="PRK15366.1"/>
    <property type="match status" value="1"/>
</dbReference>
<evidence type="ECO:0000256" key="1">
    <source>
        <dbReference type="SAM" id="MobiDB-lite"/>
    </source>
</evidence>
<evidence type="ECO:0000313" key="3">
    <source>
        <dbReference type="Proteomes" id="UP000245838"/>
    </source>
</evidence>
<dbReference type="RefSeq" id="WP_166506628.1">
    <property type="nucleotide sequence ID" value="NZ_LN854557.1"/>
</dbReference>
<reference evidence="2 3" key="1">
    <citation type="submission" date="2015-05" db="EMBL/GenBank/DDBJ databases">
        <authorList>
            <person name="Goodhead I."/>
        </authorList>
    </citation>
    <scope>NUCLEOTIDE SEQUENCE [LARGE SCALE GENOMIC DNA]</scope>
    <source>
        <strain evidence="3">morsitans</strain>
    </source>
</reference>
<dbReference type="EMBL" id="LN854557">
    <property type="protein sequence ID" value="CRL45280.1"/>
    <property type="molecule type" value="Genomic_DNA"/>
</dbReference>